<dbReference type="AlphaFoldDB" id="A0A1G6WSP7"/>
<evidence type="ECO:0000259" key="4">
    <source>
        <dbReference type="PROSITE" id="PS50893"/>
    </source>
</evidence>
<dbReference type="Proteomes" id="UP000199603">
    <property type="component" value="Unassembled WGS sequence"/>
</dbReference>
<proteinExistence type="predicted"/>
<name>A0A1G6WSP7_9GAMM</name>
<dbReference type="SMART" id="SM00382">
    <property type="entry name" value="AAA"/>
    <property type="match status" value="1"/>
</dbReference>
<dbReference type="InterPro" id="IPR003439">
    <property type="entry name" value="ABC_transporter-like_ATP-bd"/>
</dbReference>
<dbReference type="Gene3D" id="3.40.50.300">
    <property type="entry name" value="P-loop containing nucleotide triphosphate hydrolases"/>
    <property type="match status" value="1"/>
</dbReference>
<keyword evidence="6" id="KW-1185">Reference proteome</keyword>
<evidence type="ECO:0000256" key="2">
    <source>
        <dbReference type="ARBA" id="ARBA00022741"/>
    </source>
</evidence>
<dbReference type="Pfam" id="PF00005">
    <property type="entry name" value="ABC_tran"/>
    <property type="match status" value="1"/>
</dbReference>
<protein>
    <submittedName>
        <fullName evidence="5">Phospholipid/cholesterol/gamma-HCH transport system ATP-binding protein</fullName>
    </submittedName>
</protein>
<dbReference type="InterPro" id="IPR017871">
    <property type="entry name" value="ABC_transporter-like_CS"/>
</dbReference>
<evidence type="ECO:0000313" key="6">
    <source>
        <dbReference type="Proteomes" id="UP000199603"/>
    </source>
</evidence>
<dbReference type="GO" id="GO:0016887">
    <property type="term" value="F:ATP hydrolysis activity"/>
    <property type="evidence" value="ECO:0007669"/>
    <property type="project" value="InterPro"/>
</dbReference>
<keyword evidence="1" id="KW-0813">Transport</keyword>
<dbReference type="EMBL" id="FNAG01000005">
    <property type="protein sequence ID" value="SDD68908.1"/>
    <property type="molecule type" value="Genomic_DNA"/>
</dbReference>
<keyword evidence="2" id="KW-0547">Nucleotide-binding</keyword>
<dbReference type="InterPro" id="IPR027417">
    <property type="entry name" value="P-loop_NTPase"/>
</dbReference>
<keyword evidence="3 5" id="KW-0067">ATP-binding</keyword>
<dbReference type="GO" id="GO:0005524">
    <property type="term" value="F:ATP binding"/>
    <property type="evidence" value="ECO:0007669"/>
    <property type="project" value="UniProtKB-KW"/>
</dbReference>
<feature type="domain" description="ABC transporter" evidence="4">
    <location>
        <begin position="31"/>
        <end position="267"/>
    </location>
</feature>
<evidence type="ECO:0000256" key="3">
    <source>
        <dbReference type="ARBA" id="ARBA00022840"/>
    </source>
</evidence>
<evidence type="ECO:0000313" key="5">
    <source>
        <dbReference type="EMBL" id="SDD68908.1"/>
    </source>
</evidence>
<evidence type="ECO:0000256" key="1">
    <source>
        <dbReference type="ARBA" id="ARBA00022448"/>
    </source>
</evidence>
<dbReference type="PROSITE" id="PS00211">
    <property type="entry name" value="ABC_TRANSPORTER_1"/>
    <property type="match status" value="1"/>
</dbReference>
<organism evidence="5 6">
    <name type="scientific">Aquimonas voraii</name>
    <dbReference type="NCBI Taxonomy" id="265719"/>
    <lineage>
        <taxon>Bacteria</taxon>
        <taxon>Pseudomonadati</taxon>
        <taxon>Pseudomonadota</taxon>
        <taxon>Gammaproteobacteria</taxon>
        <taxon>Lysobacterales</taxon>
        <taxon>Lysobacteraceae</taxon>
        <taxon>Aquimonas</taxon>
    </lineage>
</organism>
<dbReference type="SUPFAM" id="SSF52540">
    <property type="entry name" value="P-loop containing nucleoside triphosphate hydrolases"/>
    <property type="match status" value="1"/>
</dbReference>
<sequence>MRALTNVLRPPRFTRISRAPRTHRMTDSAAIEFDRVTLARGPRVILREASLRVPAGKVTAVIGPSGAGKSTLLHAVTGELEPSAGRVRVLGFEHPARSTAELFRLRRRMGVLLQGNGLLTDLSTFENVALPLREHTRLPEPVLRELVQMKLNAVGLAEAGALMPQELSGGMARRVALARALVLDPPLMLYDEPLTGLDPIACGVILSLIRNLNDSLGLSSFVITHHVAETLAMADHVVVVAEQGIAFAGSPDALNATRDPLLRQFLNGTPDGPIGFDYRRSGTGAAHG</sequence>
<dbReference type="PROSITE" id="PS50893">
    <property type="entry name" value="ABC_TRANSPORTER_2"/>
    <property type="match status" value="1"/>
</dbReference>
<accession>A0A1G6WSP7</accession>
<dbReference type="InterPro" id="IPR003593">
    <property type="entry name" value="AAA+_ATPase"/>
</dbReference>
<reference evidence="5 6" key="1">
    <citation type="submission" date="2016-10" db="EMBL/GenBank/DDBJ databases">
        <authorList>
            <person name="de Groot N.N."/>
        </authorList>
    </citation>
    <scope>NUCLEOTIDE SEQUENCE [LARGE SCALE GENOMIC DNA]</scope>
    <source>
        <strain evidence="5 6">DSM 16957</strain>
    </source>
</reference>
<dbReference type="STRING" id="265719.SAMN04488509_105150"/>
<dbReference type="PANTHER" id="PTHR43023">
    <property type="entry name" value="PROTEIN TRIGALACTOSYLDIACYLGLYCEROL 3, CHLOROPLASTIC"/>
    <property type="match status" value="1"/>
</dbReference>
<gene>
    <name evidence="5" type="ORF">SAMN04488509_105150</name>
</gene>
<dbReference type="PANTHER" id="PTHR43023:SF6">
    <property type="entry name" value="INTERMEMBRANE PHOSPHOLIPID TRANSPORT SYSTEM ATP-BINDING PROTEIN MLAF"/>
    <property type="match status" value="1"/>
</dbReference>